<dbReference type="AlphaFoldDB" id="A0A1T5BJU3"/>
<dbReference type="EMBL" id="FUZA01000001">
    <property type="protein sequence ID" value="SKB47280.1"/>
    <property type="molecule type" value="Genomic_DNA"/>
</dbReference>
<gene>
    <name evidence="2" type="ORF">SAMN05660293_00392</name>
</gene>
<evidence type="ECO:0000313" key="2">
    <source>
        <dbReference type="EMBL" id="SKB47280.1"/>
    </source>
</evidence>
<dbReference type="InterPro" id="IPR022409">
    <property type="entry name" value="PKD/Chitinase_dom"/>
</dbReference>
<dbReference type="Pfam" id="PF18911">
    <property type="entry name" value="PKD_4"/>
    <property type="match status" value="2"/>
</dbReference>
<evidence type="ECO:0000313" key="3">
    <source>
        <dbReference type="Proteomes" id="UP000190897"/>
    </source>
</evidence>
<organism evidence="2 3">
    <name type="scientific">Dyadobacter psychrophilus</name>
    <dbReference type="NCBI Taxonomy" id="651661"/>
    <lineage>
        <taxon>Bacteria</taxon>
        <taxon>Pseudomonadati</taxon>
        <taxon>Bacteroidota</taxon>
        <taxon>Cytophagia</taxon>
        <taxon>Cytophagales</taxon>
        <taxon>Spirosomataceae</taxon>
        <taxon>Dyadobacter</taxon>
    </lineage>
</organism>
<proteinExistence type="predicted"/>
<dbReference type="SUPFAM" id="SSF49299">
    <property type="entry name" value="PKD domain"/>
    <property type="match status" value="3"/>
</dbReference>
<feature type="domain" description="PKD" evidence="1">
    <location>
        <begin position="136"/>
        <end position="196"/>
    </location>
</feature>
<dbReference type="Gene3D" id="2.60.40.10">
    <property type="entry name" value="Immunoglobulins"/>
    <property type="match status" value="3"/>
</dbReference>
<dbReference type="Proteomes" id="UP000190897">
    <property type="component" value="Unassembled WGS sequence"/>
</dbReference>
<dbReference type="InterPro" id="IPR000601">
    <property type="entry name" value="PKD_dom"/>
</dbReference>
<reference evidence="3" key="1">
    <citation type="submission" date="2017-02" db="EMBL/GenBank/DDBJ databases">
        <authorList>
            <person name="Varghese N."/>
            <person name="Submissions S."/>
        </authorList>
    </citation>
    <scope>NUCLEOTIDE SEQUENCE [LARGE SCALE GENOMIC DNA]</scope>
    <source>
        <strain evidence="3">DSM 22270</strain>
    </source>
</reference>
<dbReference type="SMART" id="SM00089">
    <property type="entry name" value="PKD"/>
    <property type="match status" value="3"/>
</dbReference>
<dbReference type="PROSITE" id="PS51257">
    <property type="entry name" value="PROKAR_LIPOPROTEIN"/>
    <property type="match status" value="1"/>
</dbReference>
<name>A0A1T5BJU3_9BACT</name>
<dbReference type="OrthoDB" id="1521709at2"/>
<dbReference type="PROSITE" id="PS50093">
    <property type="entry name" value="PKD"/>
    <property type="match status" value="3"/>
</dbReference>
<sequence>MIKAFTLLIFLTFLLSCHKEVEFPEAGFEVPTGTIKAGVPATFRNTSRNASAYEWDFGDSSTIVTSSEVEISHNFKIGGDFTVRLIAKSGGGSNGISKSVKVDDPDQPLPKAIFELNPAAECPAPCTVAITNSSINSTSYTWFFGDNTPVDTRELKLSRTFNDVRSYAITLIAKANGLPNDTLTKTLRVTAPQAEQPTAEFDISGENCTYNCDVTFTNRSVKGITYLWNFGDGSLSTDLSPKHNYKRAGAYNVILVTRNGSLTSMKKKVVQIYAKCKFTKQTRQHPISGNYEALFSYDTNDFPLRSTEIENEVSGAPVSRIINDYTYADGFLNGRQYSLSVRNNSQVVVEVSSGRFTHKYNADGLLSSTEILRTTVKDRNNPAGGSTISKSAFQYEYHANYNVSKVTVDGTVYSYSETGLLTSVNPSSENTGEVYTFKHQNFTKTYRVTKYIIANNRISEIEFTDNAKQKLEYDNEGQLIRKTFRDPALPFETSCVEEWKYDNQKNIDLLTRVYLGHPSYLAPEGVTVHNVTSYTKTIVRAGSVDETQANEVTAFTQYNSEGLPLKSNRFGGDNTYVYECNR</sequence>
<evidence type="ECO:0000259" key="1">
    <source>
        <dbReference type="PROSITE" id="PS50093"/>
    </source>
</evidence>
<feature type="domain" description="PKD" evidence="1">
    <location>
        <begin position="224"/>
        <end position="259"/>
    </location>
</feature>
<feature type="domain" description="PKD" evidence="1">
    <location>
        <begin position="47"/>
        <end position="102"/>
    </location>
</feature>
<dbReference type="RefSeq" id="WP_082212981.1">
    <property type="nucleotide sequence ID" value="NZ_FUZA01000001.1"/>
</dbReference>
<protein>
    <submittedName>
        <fullName evidence="2">PKD repeat-containing protein</fullName>
    </submittedName>
</protein>
<accession>A0A1T5BJU3</accession>
<dbReference type="CDD" id="cd00146">
    <property type="entry name" value="PKD"/>
    <property type="match status" value="3"/>
</dbReference>
<dbReference type="STRING" id="651661.SAMN05660293_00392"/>
<dbReference type="InterPro" id="IPR035986">
    <property type="entry name" value="PKD_dom_sf"/>
</dbReference>
<dbReference type="InterPro" id="IPR013783">
    <property type="entry name" value="Ig-like_fold"/>
</dbReference>
<keyword evidence="3" id="KW-1185">Reference proteome</keyword>